<name>E5DUH4_9NOCA</name>
<gene>
    <name evidence="7" type="primary">nocV</name>
</gene>
<dbReference type="EMBL" id="GU564398">
    <property type="protein sequence ID" value="ADR01078.1"/>
    <property type="molecule type" value="Genomic_DNA"/>
</dbReference>
<dbReference type="GO" id="GO:0004497">
    <property type="term" value="F:monooxygenase activity"/>
    <property type="evidence" value="ECO:0007669"/>
    <property type="project" value="UniProtKB-KW"/>
</dbReference>
<dbReference type="PANTHER" id="PTHR46696:SF1">
    <property type="entry name" value="CYTOCHROME P450 YJIB-RELATED"/>
    <property type="match status" value="1"/>
</dbReference>
<evidence type="ECO:0000256" key="1">
    <source>
        <dbReference type="ARBA" id="ARBA00010617"/>
    </source>
</evidence>
<dbReference type="GO" id="GO:0005506">
    <property type="term" value="F:iron ion binding"/>
    <property type="evidence" value="ECO:0007669"/>
    <property type="project" value="InterPro"/>
</dbReference>
<proteinExistence type="inferred from homology"/>
<dbReference type="SMR" id="E5DUH4"/>
<dbReference type="Gene3D" id="1.10.630.10">
    <property type="entry name" value="Cytochrome P450"/>
    <property type="match status" value="1"/>
</dbReference>
<dbReference type="InterPro" id="IPR017972">
    <property type="entry name" value="Cyt_P450_CS"/>
</dbReference>
<evidence type="ECO:0000313" key="7">
    <source>
        <dbReference type="EMBL" id="ADR01078.1"/>
    </source>
</evidence>
<protein>
    <submittedName>
        <fullName evidence="7">NocV</fullName>
    </submittedName>
</protein>
<keyword evidence="5" id="KW-0408">Iron</keyword>
<keyword evidence="4" id="KW-0560">Oxidoreductase</keyword>
<dbReference type="GO" id="GO:0016705">
    <property type="term" value="F:oxidoreductase activity, acting on paired donors, with incorporation or reduction of molecular oxygen"/>
    <property type="evidence" value="ECO:0007669"/>
    <property type="project" value="InterPro"/>
</dbReference>
<evidence type="ECO:0000256" key="5">
    <source>
        <dbReference type="ARBA" id="ARBA00023004"/>
    </source>
</evidence>
<accession>E5DUH4</accession>
<dbReference type="SUPFAM" id="SSF48264">
    <property type="entry name" value="Cytochrome P450"/>
    <property type="match status" value="1"/>
</dbReference>
<dbReference type="AlphaFoldDB" id="E5DUH4"/>
<reference evidence="7" key="1">
    <citation type="journal article" date="2010" name="Mol. Biosyst.">
        <title>Moving posttranslational modifications forward to biosynthesize the glycosylated thiopeptide nocathiacin I in Nocardia sp. ATCC202099.</title>
        <authorList>
            <person name="Ding Y."/>
            <person name="Yu Y."/>
            <person name="Pan H."/>
            <person name="Guo H."/>
            <person name="Li Y."/>
            <person name="Liu W."/>
        </authorList>
    </citation>
    <scope>NUCLEOTIDE SEQUENCE</scope>
    <source>
        <strain evidence="7">ATCC 202099</strain>
    </source>
</reference>
<dbReference type="InterPro" id="IPR002397">
    <property type="entry name" value="Cyt_P450_B"/>
</dbReference>
<evidence type="ECO:0000256" key="4">
    <source>
        <dbReference type="ARBA" id="ARBA00023002"/>
    </source>
</evidence>
<evidence type="ECO:0000256" key="2">
    <source>
        <dbReference type="ARBA" id="ARBA00022617"/>
    </source>
</evidence>
<dbReference type="PROSITE" id="PS00086">
    <property type="entry name" value="CYTOCHROME_P450"/>
    <property type="match status" value="1"/>
</dbReference>
<keyword evidence="6" id="KW-0503">Monooxygenase</keyword>
<comment type="similarity">
    <text evidence="1">Belongs to the cytochrome P450 family.</text>
</comment>
<keyword evidence="3" id="KW-0479">Metal-binding</keyword>
<dbReference type="InterPro" id="IPR036396">
    <property type="entry name" value="Cyt_P450_sf"/>
</dbReference>
<dbReference type="GO" id="GO:0020037">
    <property type="term" value="F:heme binding"/>
    <property type="evidence" value="ECO:0007669"/>
    <property type="project" value="InterPro"/>
</dbReference>
<evidence type="ECO:0000256" key="6">
    <source>
        <dbReference type="ARBA" id="ARBA00023033"/>
    </source>
</evidence>
<keyword evidence="2" id="KW-0349">Heme</keyword>
<dbReference type="PRINTS" id="PR00359">
    <property type="entry name" value="BP450"/>
</dbReference>
<evidence type="ECO:0000256" key="3">
    <source>
        <dbReference type="ARBA" id="ARBA00022723"/>
    </source>
</evidence>
<dbReference type="PANTHER" id="PTHR46696">
    <property type="entry name" value="P450, PUTATIVE (EUROFUNG)-RELATED"/>
    <property type="match status" value="1"/>
</dbReference>
<sequence length="380" mass="41149">MSVALAATALPDGLRWDAGRNRLKVLSPALADVVLRDPHIITGVDRSRAGMATAMPEENATPSITQFFELWYTVSDNYAPFNTELRKVFTIRSADSYVDMFERMAAERAAALPADGDLARDYFSPFFMDSTFAMIGVPEADWPNLTKVAKLVIHLFKQQLLGVTDYGAREQAAFAAVMRYLKDLTDRLLAEADSPFVDAARRLSAMDRSTWPIAALIGQLLMAGIEPMIVGGAIASRMVWSDPELPGLLRAGEVDAGEVAEECMRQSPPFGNVFRFVAEPCSCLGVPLEPGTIVAIDTEAVNLAESGPTAPVRGCPVRPTAVLTFGRGGHYCLGANTARRQVAAALRALVTARPGLRIDPAAVRIDTHNNLKEVRALPYS</sequence>
<organism evidence="7">
    <name type="scientific">Nocardia sp. ATCC 202099</name>
    <dbReference type="NCBI Taxonomy" id="930400"/>
    <lineage>
        <taxon>Bacteria</taxon>
        <taxon>Bacillati</taxon>
        <taxon>Actinomycetota</taxon>
        <taxon>Actinomycetes</taxon>
        <taxon>Mycobacteriales</taxon>
        <taxon>Nocardiaceae</taxon>
        <taxon>Nocardia</taxon>
    </lineage>
</organism>